<evidence type="ECO:0000256" key="9">
    <source>
        <dbReference type="PROSITE-ProRule" id="PRU00169"/>
    </source>
</evidence>
<dbReference type="Gene3D" id="3.40.50.2300">
    <property type="match status" value="1"/>
</dbReference>
<dbReference type="SMART" id="SM00091">
    <property type="entry name" value="PAS"/>
    <property type="match status" value="3"/>
</dbReference>
<dbReference type="InterPro" id="IPR004358">
    <property type="entry name" value="Sig_transdc_His_kin-like_C"/>
</dbReference>
<dbReference type="InterPro" id="IPR000014">
    <property type="entry name" value="PAS"/>
</dbReference>
<dbReference type="InterPro" id="IPR003594">
    <property type="entry name" value="HATPase_dom"/>
</dbReference>
<feature type="domain" description="PAC" evidence="13">
    <location>
        <begin position="229"/>
        <end position="281"/>
    </location>
</feature>
<dbReference type="Pfam" id="PF02518">
    <property type="entry name" value="HATPase_c"/>
    <property type="match status" value="1"/>
</dbReference>
<dbReference type="EMBL" id="CP139781">
    <property type="protein sequence ID" value="WRQ86041.1"/>
    <property type="molecule type" value="Genomic_DNA"/>
</dbReference>
<dbReference type="Pfam" id="PF08447">
    <property type="entry name" value="PAS_3"/>
    <property type="match status" value="1"/>
</dbReference>
<dbReference type="InterPro" id="IPR005467">
    <property type="entry name" value="His_kinase_dom"/>
</dbReference>
<dbReference type="Gene3D" id="3.30.565.10">
    <property type="entry name" value="Histidine kinase-like ATPase, C-terminal domain"/>
    <property type="match status" value="1"/>
</dbReference>
<feature type="domain" description="Histidine kinase" evidence="10">
    <location>
        <begin position="426"/>
        <end position="646"/>
    </location>
</feature>
<dbReference type="SUPFAM" id="SSF47384">
    <property type="entry name" value="Homodimeric domain of signal transducing histidine kinase"/>
    <property type="match status" value="1"/>
</dbReference>
<feature type="domain" description="PAS" evidence="12">
    <location>
        <begin position="154"/>
        <end position="227"/>
    </location>
</feature>
<evidence type="ECO:0000313" key="14">
    <source>
        <dbReference type="EMBL" id="WRQ86041.1"/>
    </source>
</evidence>
<sequence>MSHATAPHIEVDTFFDLSLEMMVIANEAGYFERVNATFVEAVGHLAEELLQKPILEFVHPADRAATEQQATKLFEGESMIDFENRYACADGSWKWLSWRARIDPVSRRIFAFARDVTAAKEAQLAAEKDRRSIIEMNANLQRRVRESTRDLEESEARFATLVDGVRDYALIMLDADGRVVSWNEGATRTKRFQAHEILGRHVGCLYMPEDAAAEKPARHLAEAAQTGRVEDEGWRMRGDGTRYRANVVITALREPDGQLQGFAKITRDITREYETNEELSRQQSLLRSLMDNLAEGVIACDAQDRITFFNKTAREWHPNPPGDITADEWSRAYHLYEADAVTPLPPERAPLRRAARGERVRDQELAVVAPGRAPRYVLAGGDPLLDENGEQMGAVVVLHDITERREAERQALRTQRMESIGMLAGGIAHDLNNALAPVLMSIEMLRMEFPEAGQWLDMLETSSRRGAAMVKQLLTFAKGTSGNEAAVNLRQLIKEIQGLGRSTFPKNIEIEVDCEESVPAVLGDPTQLHQVLLNLCVNARDAMPRGGVLTLRGEPVSFGRETVPSGTELVPGDYVHLAVSDTGEGIPPEIIDRILEPFFTTKAADKGTGLGLATVLGIVRSHQGAMRIESEVGRGTTMHLYFPTQRHFAAVEIDRPAEALGVEGRGRQVLLVEDEQSIREIGRNILSNLGFQVHTATDGAEALQLLQSVGQEIDLVITDKDMPALDGFALIREASPLVPDARWVLLSGHLVAEDQPAIDELGVVVLEKPFTQGDLVKVLREVLPVVD</sequence>
<keyword evidence="6" id="KW-0418">Kinase</keyword>
<dbReference type="Gene3D" id="3.30.450.20">
    <property type="entry name" value="PAS domain"/>
    <property type="match status" value="3"/>
</dbReference>
<reference evidence="14 15" key="1">
    <citation type="submission" date="2023-12" db="EMBL/GenBank/DDBJ databases">
        <title>Description of an unclassified Opitutus bacterium of Verrucomicrobiota.</title>
        <authorList>
            <person name="Zhang D.-F."/>
        </authorList>
    </citation>
    <scope>NUCLEOTIDE SEQUENCE [LARGE SCALE GENOMIC DNA]</scope>
    <source>
        <strain evidence="14 15">WL0086</strain>
    </source>
</reference>
<evidence type="ECO:0000256" key="3">
    <source>
        <dbReference type="ARBA" id="ARBA00022553"/>
    </source>
</evidence>
<feature type="domain" description="PAS" evidence="12">
    <location>
        <begin position="22"/>
        <end position="77"/>
    </location>
</feature>
<dbReference type="InterPro" id="IPR036097">
    <property type="entry name" value="HisK_dim/P_sf"/>
</dbReference>
<feature type="modified residue" description="4-aspartylphosphate" evidence="9">
    <location>
        <position position="719"/>
    </location>
</feature>
<dbReference type="InterPro" id="IPR003661">
    <property type="entry name" value="HisK_dim/P_dom"/>
</dbReference>
<feature type="domain" description="PAC" evidence="13">
    <location>
        <begin position="361"/>
        <end position="413"/>
    </location>
</feature>
<evidence type="ECO:0000256" key="2">
    <source>
        <dbReference type="ARBA" id="ARBA00012438"/>
    </source>
</evidence>
<feature type="domain" description="Response regulatory" evidence="11">
    <location>
        <begin position="668"/>
        <end position="783"/>
    </location>
</feature>
<gene>
    <name evidence="14" type="ORF">K1X11_014600</name>
</gene>
<evidence type="ECO:0000259" key="13">
    <source>
        <dbReference type="PROSITE" id="PS50113"/>
    </source>
</evidence>
<dbReference type="Gene3D" id="1.10.287.130">
    <property type="match status" value="1"/>
</dbReference>
<comment type="catalytic activity">
    <reaction evidence="1">
        <text>ATP + protein L-histidine = ADP + protein N-phospho-L-histidine.</text>
        <dbReference type="EC" id="2.7.13.3"/>
    </reaction>
</comment>
<name>A0ABZ1C3L7_9BACT</name>
<dbReference type="PANTHER" id="PTHR43065">
    <property type="entry name" value="SENSOR HISTIDINE KINASE"/>
    <property type="match status" value="1"/>
</dbReference>
<protein>
    <recommendedName>
        <fullName evidence="2">histidine kinase</fullName>
        <ecNumber evidence="2">2.7.13.3</ecNumber>
    </recommendedName>
</protein>
<evidence type="ECO:0000256" key="4">
    <source>
        <dbReference type="ARBA" id="ARBA00022679"/>
    </source>
</evidence>
<dbReference type="SMART" id="SM00086">
    <property type="entry name" value="PAC"/>
    <property type="match status" value="3"/>
</dbReference>
<dbReference type="Pfam" id="PF08448">
    <property type="entry name" value="PAS_4"/>
    <property type="match status" value="2"/>
</dbReference>
<keyword evidence="8" id="KW-0902">Two-component regulatory system</keyword>
<dbReference type="InterPro" id="IPR035965">
    <property type="entry name" value="PAS-like_dom_sf"/>
</dbReference>
<dbReference type="PROSITE" id="PS50110">
    <property type="entry name" value="RESPONSE_REGULATORY"/>
    <property type="match status" value="1"/>
</dbReference>
<dbReference type="InterPro" id="IPR011006">
    <property type="entry name" value="CheY-like_superfamily"/>
</dbReference>
<dbReference type="PROSITE" id="PS50112">
    <property type="entry name" value="PAS"/>
    <property type="match status" value="2"/>
</dbReference>
<keyword evidence="15" id="KW-1185">Reference proteome</keyword>
<evidence type="ECO:0000256" key="8">
    <source>
        <dbReference type="ARBA" id="ARBA00023012"/>
    </source>
</evidence>
<dbReference type="SUPFAM" id="SSF55785">
    <property type="entry name" value="PYP-like sensor domain (PAS domain)"/>
    <property type="match status" value="3"/>
</dbReference>
<organism evidence="14 15">
    <name type="scientific">Actomonas aquatica</name>
    <dbReference type="NCBI Taxonomy" id="2866162"/>
    <lineage>
        <taxon>Bacteria</taxon>
        <taxon>Pseudomonadati</taxon>
        <taxon>Verrucomicrobiota</taxon>
        <taxon>Opitutia</taxon>
        <taxon>Opitutales</taxon>
        <taxon>Opitutaceae</taxon>
        <taxon>Actomonas</taxon>
    </lineage>
</organism>
<evidence type="ECO:0000313" key="15">
    <source>
        <dbReference type="Proteomes" id="UP000738431"/>
    </source>
</evidence>
<evidence type="ECO:0000259" key="11">
    <source>
        <dbReference type="PROSITE" id="PS50110"/>
    </source>
</evidence>
<dbReference type="RefSeq" id="WP_221031553.1">
    <property type="nucleotide sequence ID" value="NZ_CP139781.1"/>
</dbReference>
<keyword evidence="4" id="KW-0808">Transferase</keyword>
<evidence type="ECO:0000256" key="7">
    <source>
        <dbReference type="ARBA" id="ARBA00022840"/>
    </source>
</evidence>
<dbReference type="PANTHER" id="PTHR43065:SF46">
    <property type="entry name" value="C4-DICARBOXYLATE TRANSPORT SENSOR PROTEIN DCTB"/>
    <property type="match status" value="1"/>
</dbReference>
<accession>A0ABZ1C3L7</accession>
<dbReference type="InterPro" id="IPR001789">
    <property type="entry name" value="Sig_transdc_resp-reg_receiver"/>
</dbReference>
<dbReference type="InterPro" id="IPR000700">
    <property type="entry name" value="PAS-assoc_C"/>
</dbReference>
<proteinExistence type="predicted"/>
<keyword evidence="7" id="KW-0067">ATP-binding</keyword>
<dbReference type="CDD" id="cd00082">
    <property type="entry name" value="HisKA"/>
    <property type="match status" value="1"/>
</dbReference>
<dbReference type="PROSITE" id="PS50113">
    <property type="entry name" value="PAC"/>
    <property type="match status" value="2"/>
</dbReference>
<dbReference type="InterPro" id="IPR013655">
    <property type="entry name" value="PAS_fold_3"/>
</dbReference>
<dbReference type="NCBIfam" id="TIGR00229">
    <property type="entry name" value="sensory_box"/>
    <property type="match status" value="2"/>
</dbReference>
<evidence type="ECO:0000259" key="10">
    <source>
        <dbReference type="PROSITE" id="PS50109"/>
    </source>
</evidence>
<dbReference type="SUPFAM" id="SSF55874">
    <property type="entry name" value="ATPase domain of HSP90 chaperone/DNA topoisomerase II/histidine kinase"/>
    <property type="match status" value="1"/>
</dbReference>
<dbReference type="SMART" id="SM00448">
    <property type="entry name" value="REC"/>
    <property type="match status" value="1"/>
</dbReference>
<dbReference type="SMART" id="SM00388">
    <property type="entry name" value="HisKA"/>
    <property type="match status" value="1"/>
</dbReference>
<dbReference type="CDD" id="cd00130">
    <property type="entry name" value="PAS"/>
    <property type="match status" value="3"/>
</dbReference>
<dbReference type="EC" id="2.7.13.3" evidence="2"/>
<dbReference type="PRINTS" id="PR00344">
    <property type="entry name" value="BCTRLSENSOR"/>
</dbReference>
<evidence type="ECO:0000259" key="12">
    <source>
        <dbReference type="PROSITE" id="PS50112"/>
    </source>
</evidence>
<dbReference type="InterPro" id="IPR036890">
    <property type="entry name" value="HATPase_C_sf"/>
</dbReference>
<evidence type="ECO:0000256" key="6">
    <source>
        <dbReference type="ARBA" id="ARBA00022777"/>
    </source>
</evidence>
<dbReference type="SMART" id="SM00387">
    <property type="entry name" value="HATPase_c"/>
    <property type="match status" value="1"/>
</dbReference>
<keyword evidence="3 9" id="KW-0597">Phosphoprotein</keyword>
<evidence type="ECO:0000256" key="1">
    <source>
        <dbReference type="ARBA" id="ARBA00000085"/>
    </source>
</evidence>
<evidence type="ECO:0000256" key="5">
    <source>
        <dbReference type="ARBA" id="ARBA00022741"/>
    </source>
</evidence>
<dbReference type="InterPro" id="IPR013656">
    <property type="entry name" value="PAS_4"/>
</dbReference>
<dbReference type="Pfam" id="PF00072">
    <property type="entry name" value="Response_reg"/>
    <property type="match status" value="1"/>
</dbReference>
<dbReference type="PROSITE" id="PS50109">
    <property type="entry name" value="HIS_KIN"/>
    <property type="match status" value="1"/>
</dbReference>
<dbReference type="Proteomes" id="UP000738431">
    <property type="component" value="Chromosome"/>
</dbReference>
<keyword evidence="5" id="KW-0547">Nucleotide-binding</keyword>
<dbReference type="SUPFAM" id="SSF52172">
    <property type="entry name" value="CheY-like"/>
    <property type="match status" value="1"/>
</dbReference>
<dbReference type="Pfam" id="PF00512">
    <property type="entry name" value="HisKA"/>
    <property type="match status" value="1"/>
</dbReference>
<dbReference type="InterPro" id="IPR001610">
    <property type="entry name" value="PAC"/>
</dbReference>